<dbReference type="InterPro" id="IPR035986">
    <property type="entry name" value="PKD_dom_sf"/>
</dbReference>
<dbReference type="SUPFAM" id="SSF49299">
    <property type="entry name" value="PKD domain"/>
    <property type="match status" value="3"/>
</dbReference>
<protein>
    <recommendedName>
        <fullName evidence="2">PKD/Chitinase domain-containing protein</fullName>
    </recommendedName>
</protein>
<sequence length="424" mass="45935">MVDNNQETDDGVGIGSSTRRGALATFGTAAGVLLGTSGMASAQSGGLSISVDPDPPTVGEETTFTGNAAFVDEWRWFIARPDGTMVRKSGQSVTVTFEQTGTYSAGLFAKFSDGEVEDVAKEGTIEGSGDDSGGETGDPVANIEYSPQDPVANPISFDGSGSSTPEGEIESYEWYHKQGEPDSDGMFEYVLESETYEDSFESGTTWSVKLEVTNSAGNTATETVTFTPVETEPVANIEYSPQDPVYNPITFDASGSSVAGGEIVSYDWYLKEDEEYTDNTTPLFEQNRPSATGETYEESFSNNPWTVGLEVTDANGNTDRDSVTVSPIDATPNAVANVYPEEISPPNPITLDASESTTPVGSIESYEWEIRKYNYDDEKVDTLHRTGEVVEENWDTPYVYTFDLIVTNDVGEHDQYYDSFKPEA</sequence>
<evidence type="ECO:0000256" key="1">
    <source>
        <dbReference type="SAM" id="MobiDB-lite"/>
    </source>
</evidence>
<feature type="region of interest" description="Disordered" evidence="1">
    <location>
        <begin position="123"/>
        <end position="150"/>
    </location>
</feature>
<accession>A0A1I6KHY5</accession>
<dbReference type="SMART" id="SM00089">
    <property type="entry name" value="PKD"/>
    <property type="match status" value="3"/>
</dbReference>
<keyword evidence="4" id="KW-1185">Reference proteome</keyword>
<feature type="region of interest" description="Disordered" evidence="1">
    <location>
        <begin position="280"/>
        <end position="301"/>
    </location>
</feature>
<dbReference type="STRING" id="767519.SAMN05216559_0796"/>
<gene>
    <name evidence="3" type="ORF">SAMN05216559_0796</name>
</gene>
<evidence type="ECO:0000259" key="2">
    <source>
        <dbReference type="SMART" id="SM00089"/>
    </source>
</evidence>
<reference evidence="3 4" key="1">
    <citation type="submission" date="2016-10" db="EMBL/GenBank/DDBJ databases">
        <authorList>
            <person name="de Groot N.N."/>
        </authorList>
    </citation>
    <scope>NUCLEOTIDE SEQUENCE [LARGE SCALE GENOMIC DNA]</scope>
    <source>
        <strain evidence="3 4">CGMCC 1.10457</strain>
    </source>
</reference>
<dbReference type="InterPro" id="IPR022409">
    <property type="entry name" value="PKD/Chitinase_dom"/>
</dbReference>
<feature type="domain" description="PKD/Chitinase" evidence="2">
    <location>
        <begin position="234"/>
        <end position="330"/>
    </location>
</feature>
<name>A0A1I6KHY5_9EURY</name>
<dbReference type="AlphaFoldDB" id="A0A1I6KHY5"/>
<organism evidence="3 4">
    <name type="scientific">Halomicrobium zhouii</name>
    <dbReference type="NCBI Taxonomy" id="767519"/>
    <lineage>
        <taxon>Archaea</taxon>
        <taxon>Methanobacteriati</taxon>
        <taxon>Methanobacteriota</taxon>
        <taxon>Stenosarchaea group</taxon>
        <taxon>Halobacteria</taxon>
        <taxon>Halobacteriales</taxon>
        <taxon>Haloarculaceae</taxon>
        <taxon>Halomicrobium</taxon>
    </lineage>
</organism>
<evidence type="ECO:0000313" key="3">
    <source>
        <dbReference type="EMBL" id="SFR90480.1"/>
    </source>
</evidence>
<dbReference type="Gene3D" id="2.60.40.10">
    <property type="entry name" value="Immunoglobulins"/>
    <property type="match status" value="4"/>
</dbReference>
<dbReference type="EMBL" id="FOZK01000001">
    <property type="protein sequence ID" value="SFR90480.1"/>
    <property type="molecule type" value="Genomic_DNA"/>
</dbReference>
<proteinExistence type="predicted"/>
<dbReference type="InterPro" id="IPR013783">
    <property type="entry name" value="Ig-like_fold"/>
</dbReference>
<evidence type="ECO:0000313" key="4">
    <source>
        <dbReference type="Proteomes" id="UP000199062"/>
    </source>
</evidence>
<dbReference type="Proteomes" id="UP000199062">
    <property type="component" value="Unassembled WGS sequence"/>
</dbReference>
<feature type="domain" description="PKD/Chitinase" evidence="2">
    <location>
        <begin position="140"/>
        <end position="231"/>
    </location>
</feature>
<feature type="domain" description="PKD/Chitinase" evidence="2">
    <location>
        <begin position="46"/>
        <end position="128"/>
    </location>
</feature>